<dbReference type="OrthoDB" id="9784149at2"/>
<reference evidence="1 2" key="1">
    <citation type="submission" date="2018-05" db="EMBL/GenBank/DDBJ databases">
        <title>Genomic Encyclopedia of Type Strains, Phase IV (KMG-IV): sequencing the most valuable type-strain genomes for metagenomic binning, comparative biology and taxonomic classification.</title>
        <authorList>
            <person name="Goeker M."/>
        </authorList>
    </citation>
    <scope>NUCLEOTIDE SEQUENCE [LARGE SCALE GENOMIC DNA]</scope>
    <source>
        <strain evidence="1 2">DSM 6462</strain>
    </source>
</reference>
<protein>
    <submittedName>
        <fullName evidence="1">Uncharacterized protein</fullName>
    </submittedName>
</protein>
<dbReference type="RefSeq" id="WP_110373907.1">
    <property type="nucleotide sequence ID" value="NZ_JAHBRY010000001.1"/>
</dbReference>
<gene>
    <name evidence="1" type="ORF">C7450_103114</name>
</gene>
<keyword evidence="2" id="KW-1185">Reference proteome</keyword>
<dbReference type="EMBL" id="QJJK01000003">
    <property type="protein sequence ID" value="PXW61597.1"/>
    <property type="molecule type" value="Genomic_DNA"/>
</dbReference>
<organism evidence="1 2">
    <name type="scientific">Chelatococcus asaccharovorans</name>
    <dbReference type="NCBI Taxonomy" id="28210"/>
    <lineage>
        <taxon>Bacteria</taxon>
        <taxon>Pseudomonadati</taxon>
        <taxon>Pseudomonadota</taxon>
        <taxon>Alphaproteobacteria</taxon>
        <taxon>Hyphomicrobiales</taxon>
        <taxon>Chelatococcaceae</taxon>
        <taxon>Chelatococcus</taxon>
    </lineage>
</organism>
<evidence type="ECO:0000313" key="2">
    <source>
        <dbReference type="Proteomes" id="UP000248021"/>
    </source>
</evidence>
<dbReference type="Proteomes" id="UP000248021">
    <property type="component" value="Unassembled WGS sequence"/>
</dbReference>
<proteinExistence type="predicted"/>
<sequence length="98" mass="11042">MNTDDINWNALQHVYCRDALRRYIEHGIQPGGFLTAVLSNDLREACARADAMNRHLLFDYVQFLYNEAPGGCWGSPEVVDAWISHGGLTGLQRHLEAV</sequence>
<evidence type="ECO:0000313" key="1">
    <source>
        <dbReference type="EMBL" id="PXW61597.1"/>
    </source>
</evidence>
<accession>A0A2V3UAY7</accession>
<name>A0A2V3UAY7_9HYPH</name>
<dbReference type="AlphaFoldDB" id="A0A2V3UAY7"/>
<comment type="caution">
    <text evidence="1">The sequence shown here is derived from an EMBL/GenBank/DDBJ whole genome shotgun (WGS) entry which is preliminary data.</text>
</comment>